<dbReference type="Proteomes" id="UP001144280">
    <property type="component" value="Unassembled WGS sequence"/>
</dbReference>
<reference evidence="1" key="1">
    <citation type="submission" date="2022-12" db="EMBL/GenBank/DDBJ databases">
        <title>New Phytohabitans aurantiacus sp. RD004123 nov., an actinomycete isolated from soil.</title>
        <authorList>
            <person name="Triningsih D.W."/>
            <person name="Harunari E."/>
            <person name="Igarashi Y."/>
        </authorList>
    </citation>
    <scope>NUCLEOTIDE SEQUENCE</scope>
    <source>
        <strain evidence="1">RD004123</strain>
    </source>
</reference>
<evidence type="ECO:0000313" key="1">
    <source>
        <dbReference type="EMBL" id="GLI01773.1"/>
    </source>
</evidence>
<evidence type="ECO:0000313" key="2">
    <source>
        <dbReference type="Proteomes" id="UP001144280"/>
    </source>
</evidence>
<gene>
    <name evidence="1" type="ORF">Pa4123_70490</name>
</gene>
<organism evidence="1 2">
    <name type="scientific">Phytohabitans aurantiacus</name>
    <dbReference type="NCBI Taxonomy" id="3016789"/>
    <lineage>
        <taxon>Bacteria</taxon>
        <taxon>Bacillati</taxon>
        <taxon>Actinomycetota</taxon>
        <taxon>Actinomycetes</taxon>
        <taxon>Micromonosporales</taxon>
        <taxon>Micromonosporaceae</taxon>
    </lineage>
</organism>
<sequence length="255" mass="27510">MDGLTTVDLAPGGYAEAVPSHQDQAHQALARWAGFPVRREPRPIVFTSMSAAQLDQLAEDARFRAMFDGPAVAESELPAELIPAATAYCRDVHTGASGSLAPVIRGPGPFATDRGVRDLPAWMMYPANRRWPFIAVDPEFERQMTWRPHGLVPSGGEESSLAGDGRTLTYRFIGTPKVYAAYPHAEVYETDTAVFVQPMEVPLDGGDGVRLAYMERREVVVRLAAPLGNRVLISRGHGPGADTFGAPLTVLPSGS</sequence>
<proteinExistence type="predicted"/>
<dbReference type="RefSeq" id="WP_281903063.1">
    <property type="nucleotide sequence ID" value="NZ_BSDI01000049.1"/>
</dbReference>
<accession>A0ABQ5R6D7</accession>
<evidence type="ECO:0008006" key="3">
    <source>
        <dbReference type="Google" id="ProtNLM"/>
    </source>
</evidence>
<name>A0ABQ5R6D7_9ACTN</name>
<keyword evidence="2" id="KW-1185">Reference proteome</keyword>
<protein>
    <recommendedName>
        <fullName evidence="3">DUF2169 domain-containing protein</fullName>
    </recommendedName>
</protein>
<dbReference type="EMBL" id="BSDI01000049">
    <property type="protein sequence ID" value="GLI01773.1"/>
    <property type="molecule type" value="Genomic_DNA"/>
</dbReference>
<comment type="caution">
    <text evidence="1">The sequence shown here is derived from an EMBL/GenBank/DDBJ whole genome shotgun (WGS) entry which is preliminary data.</text>
</comment>